<gene>
    <name evidence="11" type="ORF">SSFG_07434</name>
</gene>
<keyword evidence="8" id="KW-0067">ATP-binding</keyword>
<dbReference type="InterPro" id="IPR027417">
    <property type="entry name" value="P-loop_NTPase"/>
</dbReference>
<dbReference type="eggNOG" id="COG1203">
    <property type="taxonomic scope" value="Bacteria"/>
</dbReference>
<evidence type="ECO:0000313" key="12">
    <source>
        <dbReference type="Proteomes" id="UP000003824"/>
    </source>
</evidence>
<dbReference type="PANTHER" id="PTHR47963:SF9">
    <property type="entry name" value="CRISPR-ASSOCIATED ENDONUCLEASE_HELICASE CAS3"/>
    <property type="match status" value="1"/>
</dbReference>
<reference evidence="12" key="1">
    <citation type="submission" date="2008-12" db="EMBL/GenBank/DDBJ databases">
        <title>Annotation of Streptomyces ghanaensis ATCC 14672.</title>
        <authorList>
            <consortium name="The Broad Institute Genome Sequencing Platform"/>
            <consortium name="Broad Institute Microbial Sequencing Center"/>
            <person name="Fischbach M."/>
            <person name="Ward D."/>
            <person name="Young S."/>
            <person name="Kodira C.D."/>
            <person name="Zeng Q."/>
            <person name="Koehrsen M."/>
            <person name="Godfrey P."/>
            <person name="Alvarado L."/>
            <person name="Berlin A.M."/>
            <person name="Borenstein D."/>
            <person name="Chen Z."/>
            <person name="Engels R."/>
            <person name="Freedman E."/>
            <person name="Gellesch M."/>
            <person name="Goldberg J."/>
            <person name="Griggs A."/>
            <person name="Gujja S."/>
            <person name="Heiman D.I."/>
            <person name="Hepburn T.A."/>
            <person name="Howarth C."/>
            <person name="Jen D."/>
            <person name="Larson L."/>
            <person name="Lewis B."/>
            <person name="Mehta T."/>
            <person name="Park D."/>
            <person name="Pearson M."/>
            <person name="Roberts A."/>
            <person name="Saif S."/>
            <person name="Shea T.D."/>
            <person name="Shenoy N."/>
            <person name="Sisk P."/>
            <person name="Stolte C."/>
            <person name="Sykes S.N."/>
            <person name="Walk T."/>
            <person name="White J."/>
            <person name="Yandava C."/>
            <person name="Straight P."/>
            <person name="Clardy J."/>
            <person name="Hung D."/>
            <person name="Kolter R."/>
            <person name="Mekalanos J."/>
            <person name="Walker S."/>
            <person name="Walsh C.T."/>
            <person name="Wieland B.L.C."/>
            <person name="Ilzarbe M."/>
            <person name="Galagan J."/>
            <person name="Nusbaum C."/>
            <person name="Birren B."/>
        </authorList>
    </citation>
    <scope>NUCLEOTIDE SEQUENCE [LARGE SCALE GENOMIC DNA]</scope>
    <source>
        <strain evidence="12">ATCC 14672 / DSM 40746 / JCM 4963 / KCTC 9882 / NRRL B-12104 / FH 1290</strain>
    </source>
</reference>
<evidence type="ECO:0000259" key="10">
    <source>
        <dbReference type="PROSITE" id="PS51643"/>
    </source>
</evidence>
<keyword evidence="5" id="KW-0547">Nucleotide-binding</keyword>
<dbReference type="PANTHER" id="PTHR47963">
    <property type="entry name" value="DEAD-BOX ATP-DEPENDENT RNA HELICASE 47, MITOCHONDRIAL"/>
    <property type="match status" value="1"/>
</dbReference>
<dbReference type="InterPro" id="IPR050547">
    <property type="entry name" value="DEAD_box_RNA_helicases"/>
</dbReference>
<dbReference type="InterPro" id="IPR054712">
    <property type="entry name" value="Cas3-like_dom"/>
</dbReference>
<comment type="similarity">
    <text evidence="1">In the N-terminal section; belongs to the CRISPR-associated nuclease Cas3-HD family.</text>
</comment>
<dbReference type="Proteomes" id="UP000003824">
    <property type="component" value="Unassembled WGS sequence"/>
</dbReference>
<dbReference type="InterPro" id="IPR001650">
    <property type="entry name" value="Helicase_C-like"/>
</dbReference>
<evidence type="ECO:0000256" key="9">
    <source>
        <dbReference type="ARBA" id="ARBA00023118"/>
    </source>
</evidence>
<name>D5ZNR8_STRV1</name>
<dbReference type="InterPro" id="IPR006483">
    <property type="entry name" value="CRISPR-assoc_Cas3_HD"/>
</dbReference>
<evidence type="ECO:0000256" key="4">
    <source>
        <dbReference type="ARBA" id="ARBA00022723"/>
    </source>
</evidence>
<dbReference type="InterPro" id="IPR014001">
    <property type="entry name" value="Helicase_ATP-bd"/>
</dbReference>
<sequence length="864" mass="93758">MRAVRGSLVVSLSVGCRPEVWCGGSVGAGVVGRKGVWPGWWVGLDGWVAGVERGGVDVRGGWGKAGGGRVPHPLICHALDTAVVAEGLVDVLVGPHCRAELDRAFGPLGDAVGWVSVLCGVHDLGKLSPTFQGLREDIAAPAMGPVAAGYIRRLTRWRGPGARTDCHHGLLTAVHMARILKAWGTVPATARTIAWALGGHHGVIPSAASVRQAREAVGDHGGPWWAGVCDDLVRRVVALWGLPEPEGLAWGEVRLSPEAVVALAGLTSVSDWIASARPEKDYVGTGVELAGYLRQARWDEARKIERLAWRGWRPPRETGFRALFPLEGRPHPVQEAVETVVGRMRGSGIVVVAAPTGEGKTKAALQAAATLVRRFGLRGFYVAMPSRVTSNQAFDAVEQLLAGLGEKAPPVRLLHSAAGDYLKDRRAPADGAEGLRPVGVDVDGQDDGDGEAAEWFAHKRGLLAPLGVGTVDQALMAALRSSHVFVRLAGLSGKVVVFDEVHGYDVHMSTLMDRLLWWLGRLRVPVVLLSATLPARRQHALVESWRAGAAGRIPLEVEAPAAQAYPRVAWADTESDAVETVGVEASLLNSDRTVELVRVGFEARAAWAVEQASAGRCVAVVHNLVRHAVEAHEQILQRVERLPVEERPEVFLLHAKLLQAERARVEAEIRAKFGRPDDREEDLRPRRAIVVGTQLLEEGLDADFDVMVSSVAPIDSLIQRMGRIQRHDRGGSRPPLLLALTGVEEEPGKIAFPRYTTNVYAEAILLRTWALLRGRDRVCCPQEVQHLVDLVYGPDELLACPEGWEKQWARAAEQLGRSIARKERGAEAVRLPQPRDDVQLWELTAKATSASRTRQESYRRDDAR</sequence>
<evidence type="ECO:0000256" key="5">
    <source>
        <dbReference type="ARBA" id="ARBA00022741"/>
    </source>
</evidence>
<dbReference type="SMART" id="SM00490">
    <property type="entry name" value="HELICc"/>
    <property type="match status" value="1"/>
</dbReference>
<dbReference type="GO" id="GO:0003724">
    <property type="term" value="F:RNA helicase activity"/>
    <property type="evidence" value="ECO:0007669"/>
    <property type="project" value="TreeGrafter"/>
</dbReference>
<dbReference type="GO" id="GO:0046872">
    <property type="term" value="F:metal ion binding"/>
    <property type="evidence" value="ECO:0007669"/>
    <property type="project" value="UniProtKB-KW"/>
</dbReference>
<dbReference type="InterPro" id="IPR006474">
    <property type="entry name" value="Helicase_Cas3_CRISPR-ass_core"/>
</dbReference>
<dbReference type="NCBIfam" id="TIGR01587">
    <property type="entry name" value="cas3_core"/>
    <property type="match status" value="1"/>
</dbReference>
<dbReference type="SMART" id="SM00487">
    <property type="entry name" value="DEXDc"/>
    <property type="match status" value="1"/>
</dbReference>
<dbReference type="Gene3D" id="1.10.3210.30">
    <property type="match status" value="1"/>
</dbReference>
<dbReference type="GO" id="GO:0016787">
    <property type="term" value="F:hydrolase activity"/>
    <property type="evidence" value="ECO:0007669"/>
    <property type="project" value="UniProtKB-KW"/>
</dbReference>
<dbReference type="AlphaFoldDB" id="D5ZNR8"/>
<evidence type="ECO:0000256" key="2">
    <source>
        <dbReference type="ARBA" id="ARBA00009046"/>
    </source>
</evidence>
<dbReference type="PROSITE" id="PS51643">
    <property type="entry name" value="HD_CAS3"/>
    <property type="match status" value="1"/>
</dbReference>
<dbReference type="Gene3D" id="3.40.50.300">
    <property type="entry name" value="P-loop containing nucleotide triphosphate hydrolases"/>
    <property type="match status" value="2"/>
</dbReference>
<dbReference type="PROSITE" id="PS51257">
    <property type="entry name" value="PROKAR_LIPOPROTEIN"/>
    <property type="match status" value="1"/>
</dbReference>
<dbReference type="NCBIfam" id="TIGR01596">
    <property type="entry name" value="cas3_HD"/>
    <property type="match status" value="1"/>
</dbReference>
<evidence type="ECO:0000256" key="1">
    <source>
        <dbReference type="ARBA" id="ARBA00006847"/>
    </source>
</evidence>
<dbReference type="EMBL" id="DS999641">
    <property type="protein sequence ID" value="EFE72199.2"/>
    <property type="molecule type" value="Genomic_DNA"/>
</dbReference>
<accession>D5ZNR8</accession>
<dbReference type="GO" id="GO:0005524">
    <property type="term" value="F:ATP binding"/>
    <property type="evidence" value="ECO:0007669"/>
    <property type="project" value="UniProtKB-KW"/>
</dbReference>
<evidence type="ECO:0000256" key="6">
    <source>
        <dbReference type="ARBA" id="ARBA00022801"/>
    </source>
</evidence>
<dbReference type="GO" id="GO:0003723">
    <property type="term" value="F:RNA binding"/>
    <property type="evidence" value="ECO:0007669"/>
    <property type="project" value="TreeGrafter"/>
</dbReference>
<evidence type="ECO:0000256" key="3">
    <source>
        <dbReference type="ARBA" id="ARBA00022722"/>
    </source>
</evidence>
<evidence type="ECO:0000256" key="8">
    <source>
        <dbReference type="ARBA" id="ARBA00022840"/>
    </source>
</evidence>
<organism evidence="11 12">
    <name type="scientific">Streptomyces viridosporus (strain ATCC 14672 / DSM 40746 / JCM 4963 / KCTC 9882 / NRRL B-12104 / FH 1290)</name>
    <name type="common">Streptomyces ghanaensis</name>
    <dbReference type="NCBI Taxonomy" id="566461"/>
    <lineage>
        <taxon>Bacteria</taxon>
        <taxon>Bacillati</taxon>
        <taxon>Actinomycetota</taxon>
        <taxon>Actinomycetes</taxon>
        <taxon>Kitasatosporales</taxon>
        <taxon>Streptomycetaceae</taxon>
        <taxon>Streptomyces</taxon>
    </lineage>
</organism>
<dbReference type="Pfam" id="PF18019">
    <property type="entry name" value="Cas3_HD"/>
    <property type="match status" value="1"/>
</dbReference>
<dbReference type="GO" id="GO:0051607">
    <property type="term" value="P:defense response to virus"/>
    <property type="evidence" value="ECO:0007669"/>
    <property type="project" value="UniProtKB-KW"/>
</dbReference>
<protein>
    <submittedName>
        <fullName evidence="11">Crispr-associated helicase cas3</fullName>
    </submittedName>
</protein>
<dbReference type="GO" id="GO:0004518">
    <property type="term" value="F:nuclease activity"/>
    <property type="evidence" value="ECO:0007669"/>
    <property type="project" value="UniProtKB-KW"/>
</dbReference>
<feature type="domain" description="HD Cas3-type" evidence="10">
    <location>
        <begin position="67"/>
        <end position="273"/>
    </location>
</feature>
<dbReference type="SUPFAM" id="SSF52540">
    <property type="entry name" value="P-loop containing nucleoside triphosphate hydrolases"/>
    <property type="match status" value="1"/>
</dbReference>
<keyword evidence="3" id="KW-0540">Nuclease</keyword>
<dbReference type="CDD" id="cd09641">
    <property type="entry name" value="Cas3''_I"/>
    <property type="match status" value="1"/>
</dbReference>
<evidence type="ECO:0000256" key="7">
    <source>
        <dbReference type="ARBA" id="ARBA00022806"/>
    </source>
</evidence>
<proteinExistence type="inferred from homology"/>
<dbReference type="InterPro" id="IPR038257">
    <property type="entry name" value="CRISPR-assoc_Cas3_HD_sf"/>
</dbReference>
<comment type="similarity">
    <text evidence="2">In the central section; belongs to the CRISPR-associated helicase Cas3 family.</text>
</comment>
<keyword evidence="6" id="KW-0378">Hydrolase</keyword>
<dbReference type="Pfam" id="PF22590">
    <property type="entry name" value="Cas3-like_C_2"/>
    <property type="match status" value="1"/>
</dbReference>
<dbReference type="CDD" id="cd17930">
    <property type="entry name" value="DEXHc_cas3"/>
    <property type="match status" value="1"/>
</dbReference>
<keyword evidence="4" id="KW-0479">Metal-binding</keyword>
<keyword evidence="7" id="KW-0347">Helicase</keyword>
<evidence type="ECO:0000313" key="11">
    <source>
        <dbReference type="EMBL" id="EFE72199.2"/>
    </source>
</evidence>
<keyword evidence="9" id="KW-0051">Antiviral defense</keyword>